<dbReference type="AlphaFoldDB" id="A0A9X2ZTR5"/>
<dbReference type="EMBL" id="JANUBB010000024">
    <property type="protein sequence ID" value="MCS3953361.1"/>
    <property type="molecule type" value="Genomic_DNA"/>
</dbReference>
<evidence type="ECO:0000313" key="2">
    <source>
        <dbReference type="Proteomes" id="UP001155010"/>
    </source>
</evidence>
<name>A0A9X2ZTR5_9BACT</name>
<comment type="caution">
    <text evidence="1">The sequence shown here is derived from an EMBL/GenBank/DDBJ whole genome shotgun (WGS) entry which is preliminary data.</text>
</comment>
<gene>
    <name evidence="1" type="ORF">GGP83_003336</name>
</gene>
<reference evidence="1" key="1">
    <citation type="submission" date="2022-08" db="EMBL/GenBank/DDBJ databases">
        <title>Genomic Encyclopedia of Type Strains, Phase V (KMG-V): Genome sequencing to study the core and pangenomes of soil and plant-associated prokaryotes.</title>
        <authorList>
            <person name="Whitman W."/>
        </authorList>
    </citation>
    <scope>NUCLEOTIDE SEQUENCE</scope>
    <source>
        <strain evidence="1">SP2017</strain>
    </source>
</reference>
<accession>A0A9X2ZTR5</accession>
<evidence type="ECO:0000313" key="1">
    <source>
        <dbReference type="EMBL" id="MCS3953361.1"/>
    </source>
</evidence>
<organism evidence="1 2">
    <name type="scientific">Salinibacter ruber</name>
    <dbReference type="NCBI Taxonomy" id="146919"/>
    <lineage>
        <taxon>Bacteria</taxon>
        <taxon>Pseudomonadati</taxon>
        <taxon>Rhodothermota</taxon>
        <taxon>Rhodothermia</taxon>
        <taxon>Rhodothermales</taxon>
        <taxon>Salinibacteraceae</taxon>
        <taxon>Salinibacter</taxon>
    </lineage>
</organism>
<sequence length="286" mass="33541">MSEEELSSINNGIWMCYRHGKMIDDDVERYKAETLRRWRDISELKQKIRHELGEEVNFGPEHKIDLPFPNRSISFEGLNNENERIDCLMRESCVYEIWGEEVGYSVRDLIIETVRNTFTHGGANEVIVETEDKSLRIISDSGKFGFEELEECERSGGGSKALSVIRERFFSEVILSHIYKDSKNEYKISLIWEKSDILESTKCREEVTRSKVHNRNILDFDLVNYCEKVYIILPPYLTFSDLSILGKCIDSTDLREQDMIFVCNNVSQEVYRSVKDRFIHSMTMRI</sequence>
<dbReference type="Proteomes" id="UP001155010">
    <property type="component" value="Unassembled WGS sequence"/>
</dbReference>
<protein>
    <submittedName>
        <fullName evidence="1">Uncharacterized protein</fullName>
    </submittedName>
</protein>
<proteinExistence type="predicted"/>
<dbReference type="RefSeq" id="WP_259082608.1">
    <property type="nucleotide sequence ID" value="NZ_JANTZQ010000017.1"/>
</dbReference>